<dbReference type="GO" id="GO:0003723">
    <property type="term" value="F:RNA binding"/>
    <property type="evidence" value="ECO:0007669"/>
    <property type="project" value="InterPro"/>
</dbReference>
<evidence type="ECO:0000259" key="5">
    <source>
        <dbReference type="Pfam" id="PF03719"/>
    </source>
</evidence>
<feature type="domain" description="Small ribosomal subunit protein uS5 C-terminal" evidence="5">
    <location>
        <begin position="77"/>
        <end position="136"/>
    </location>
</feature>
<dbReference type="GO" id="GO:1990904">
    <property type="term" value="C:ribonucleoprotein complex"/>
    <property type="evidence" value="ECO:0007669"/>
    <property type="project" value="UniProtKB-KW"/>
</dbReference>
<comment type="similarity">
    <text evidence="1">Belongs to the universal ribosomal protein uS5 family.</text>
</comment>
<keyword evidence="4" id="KW-0812">Transmembrane</keyword>
<keyword evidence="4" id="KW-1133">Transmembrane helix</keyword>
<dbReference type="PANTHER" id="PTHR48277">
    <property type="entry name" value="MITOCHONDRIAL RIBOSOMAL PROTEIN S5"/>
    <property type="match status" value="1"/>
</dbReference>
<dbReference type="SUPFAM" id="SSF54211">
    <property type="entry name" value="Ribosomal protein S5 domain 2-like"/>
    <property type="match status" value="1"/>
</dbReference>
<accession>A0A5B7IWR7</accession>
<dbReference type="PANTHER" id="PTHR48277:SF1">
    <property type="entry name" value="MITOCHONDRIAL RIBOSOMAL PROTEIN S5"/>
    <property type="match status" value="1"/>
</dbReference>
<evidence type="ECO:0000256" key="2">
    <source>
        <dbReference type="ARBA" id="ARBA00022980"/>
    </source>
</evidence>
<dbReference type="Gene3D" id="3.30.230.10">
    <property type="match status" value="1"/>
</dbReference>
<reference evidence="6 7" key="1">
    <citation type="submission" date="2019-05" db="EMBL/GenBank/DDBJ databases">
        <title>Another draft genome of Portunus trituberculatus and its Hox gene families provides insights of decapod evolution.</title>
        <authorList>
            <person name="Jeong J.-H."/>
            <person name="Song I."/>
            <person name="Kim S."/>
            <person name="Choi T."/>
            <person name="Kim D."/>
            <person name="Ryu S."/>
            <person name="Kim W."/>
        </authorList>
    </citation>
    <scope>NUCLEOTIDE SEQUENCE [LARGE SCALE GENOMIC DNA]</scope>
    <source>
        <tissue evidence="6">Muscle</tissue>
    </source>
</reference>
<protein>
    <submittedName>
        <fullName evidence="6">28S ribosomal protein S5, mitochondrial</fullName>
    </submittedName>
</protein>
<dbReference type="GO" id="GO:0005737">
    <property type="term" value="C:cytoplasm"/>
    <property type="evidence" value="ECO:0007669"/>
    <property type="project" value="UniProtKB-ARBA"/>
</dbReference>
<evidence type="ECO:0000313" key="6">
    <source>
        <dbReference type="EMBL" id="MPC88362.1"/>
    </source>
</evidence>
<name>A0A5B7IWR7_PORTR</name>
<dbReference type="GO" id="GO:0006412">
    <property type="term" value="P:translation"/>
    <property type="evidence" value="ECO:0007669"/>
    <property type="project" value="InterPro"/>
</dbReference>
<evidence type="ECO:0000256" key="3">
    <source>
        <dbReference type="ARBA" id="ARBA00023274"/>
    </source>
</evidence>
<keyword evidence="3" id="KW-0687">Ribonucleoprotein</keyword>
<dbReference type="GO" id="GO:0003735">
    <property type="term" value="F:structural constituent of ribosome"/>
    <property type="evidence" value="ECO:0007669"/>
    <property type="project" value="InterPro"/>
</dbReference>
<evidence type="ECO:0000256" key="4">
    <source>
        <dbReference type="SAM" id="Phobius"/>
    </source>
</evidence>
<dbReference type="GO" id="GO:0005840">
    <property type="term" value="C:ribosome"/>
    <property type="evidence" value="ECO:0007669"/>
    <property type="project" value="UniProtKB-KW"/>
</dbReference>
<dbReference type="EMBL" id="VSRR010077579">
    <property type="protein sequence ID" value="MPC88362.1"/>
    <property type="molecule type" value="Genomic_DNA"/>
</dbReference>
<dbReference type="Proteomes" id="UP000324222">
    <property type="component" value="Unassembled WGS sequence"/>
</dbReference>
<feature type="transmembrane region" description="Helical" evidence="4">
    <location>
        <begin position="25"/>
        <end position="50"/>
    </location>
</feature>
<dbReference type="Pfam" id="PF03719">
    <property type="entry name" value="Ribosomal_S5_C"/>
    <property type="match status" value="1"/>
</dbReference>
<evidence type="ECO:0000256" key="1">
    <source>
        <dbReference type="ARBA" id="ARBA00008945"/>
    </source>
</evidence>
<sequence length="156" mass="18060">MPPHSYFTWFLLHLYTFPLPSPLPFFPLVFFPFLLYLFILSSDFLSLFLFTTFTHSRIPVPHSLLLLLAVLHDFFTQYGATKIYVKKMPEGYGLVCHRAIRTMCQVVGIKDIHAKVEGTCNVQNMTKAFFLGLMNQVCVCVCLCVFVYIIFNLLFL</sequence>
<proteinExistence type="inferred from homology"/>
<evidence type="ECO:0000313" key="7">
    <source>
        <dbReference type="Proteomes" id="UP000324222"/>
    </source>
</evidence>
<dbReference type="InterPro" id="IPR014721">
    <property type="entry name" value="Ribsml_uS5_D2-typ_fold_subgr"/>
</dbReference>
<dbReference type="InterPro" id="IPR000851">
    <property type="entry name" value="Ribosomal_uS5"/>
</dbReference>
<keyword evidence="2 6" id="KW-0689">Ribosomal protein</keyword>
<gene>
    <name evidence="6" type="primary">Mrps5_1</name>
    <name evidence="6" type="ORF">E2C01_083263</name>
</gene>
<dbReference type="InterPro" id="IPR005324">
    <property type="entry name" value="Ribosomal_uS5_C"/>
</dbReference>
<dbReference type="OrthoDB" id="309483at2759"/>
<organism evidence="6 7">
    <name type="scientific">Portunus trituberculatus</name>
    <name type="common">Swimming crab</name>
    <name type="synonym">Neptunus trituberculatus</name>
    <dbReference type="NCBI Taxonomy" id="210409"/>
    <lineage>
        <taxon>Eukaryota</taxon>
        <taxon>Metazoa</taxon>
        <taxon>Ecdysozoa</taxon>
        <taxon>Arthropoda</taxon>
        <taxon>Crustacea</taxon>
        <taxon>Multicrustacea</taxon>
        <taxon>Malacostraca</taxon>
        <taxon>Eumalacostraca</taxon>
        <taxon>Eucarida</taxon>
        <taxon>Decapoda</taxon>
        <taxon>Pleocyemata</taxon>
        <taxon>Brachyura</taxon>
        <taxon>Eubrachyura</taxon>
        <taxon>Portunoidea</taxon>
        <taxon>Portunidae</taxon>
        <taxon>Portuninae</taxon>
        <taxon>Portunus</taxon>
    </lineage>
</organism>
<comment type="caution">
    <text evidence="6">The sequence shown here is derived from an EMBL/GenBank/DDBJ whole genome shotgun (WGS) entry which is preliminary data.</text>
</comment>
<keyword evidence="4" id="KW-0472">Membrane</keyword>
<keyword evidence="7" id="KW-1185">Reference proteome</keyword>
<dbReference type="FunFam" id="3.30.230.10:FF:000002">
    <property type="entry name" value="30S ribosomal protein S5"/>
    <property type="match status" value="1"/>
</dbReference>
<dbReference type="AlphaFoldDB" id="A0A5B7IWR7"/>
<dbReference type="InterPro" id="IPR020568">
    <property type="entry name" value="Ribosomal_Su5_D2-typ_SF"/>
</dbReference>
<feature type="transmembrane region" description="Helical" evidence="4">
    <location>
        <begin position="133"/>
        <end position="155"/>
    </location>
</feature>